<accession>A0AAV4NTR9</accession>
<protein>
    <submittedName>
        <fullName evidence="1">Uncharacterized protein</fullName>
    </submittedName>
</protein>
<proteinExistence type="predicted"/>
<dbReference type="Proteomes" id="UP001054945">
    <property type="component" value="Unassembled WGS sequence"/>
</dbReference>
<keyword evidence="2" id="KW-1185">Reference proteome</keyword>
<evidence type="ECO:0000313" key="1">
    <source>
        <dbReference type="EMBL" id="GIX87336.1"/>
    </source>
</evidence>
<evidence type="ECO:0000313" key="2">
    <source>
        <dbReference type="Proteomes" id="UP001054945"/>
    </source>
</evidence>
<name>A0AAV4NTR9_CAEEX</name>
<organism evidence="1 2">
    <name type="scientific">Caerostris extrusa</name>
    <name type="common">Bark spider</name>
    <name type="synonym">Caerostris bankana</name>
    <dbReference type="NCBI Taxonomy" id="172846"/>
    <lineage>
        <taxon>Eukaryota</taxon>
        <taxon>Metazoa</taxon>
        <taxon>Ecdysozoa</taxon>
        <taxon>Arthropoda</taxon>
        <taxon>Chelicerata</taxon>
        <taxon>Arachnida</taxon>
        <taxon>Araneae</taxon>
        <taxon>Araneomorphae</taxon>
        <taxon>Entelegynae</taxon>
        <taxon>Araneoidea</taxon>
        <taxon>Araneidae</taxon>
        <taxon>Caerostris</taxon>
    </lineage>
</organism>
<sequence>MDRMLSNGLLMNNEIFNLTTNVEGRISMSEEGRPTGIKFDHGRTVANRIAVYHAMIVIFTLVKIRTDSMSSEEPLKSRNSVSSR</sequence>
<comment type="caution">
    <text evidence="1">The sequence shown here is derived from an EMBL/GenBank/DDBJ whole genome shotgun (WGS) entry which is preliminary data.</text>
</comment>
<dbReference type="EMBL" id="BPLR01003674">
    <property type="protein sequence ID" value="GIX87336.1"/>
    <property type="molecule type" value="Genomic_DNA"/>
</dbReference>
<gene>
    <name evidence="1" type="ORF">CEXT_376661</name>
</gene>
<dbReference type="AlphaFoldDB" id="A0AAV4NTR9"/>
<reference evidence="1 2" key="1">
    <citation type="submission" date="2021-06" db="EMBL/GenBank/DDBJ databases">
        <title>Caerostris extrusa draft genome.</title>
        <authorList>
            <person name="Kono N."/>
            <person name="Arakawa K."/>
        </authorList>
    </citation>
    <scope>NUCLEOTIDE SEQUENCE [LARGE SCALE GENOMIC DNA]</scope>
</reference>